<dbReference type="PANTHER" id="PTHR32309">
    <property type="entry name" value="TYROSINE-PROTEIN KINASE"/>
    <property type="match status" value="1"/>
</dbReference>
<evidence type="ECO:0000256" key="2">
    <source>
        <dbReference type="ARBA" id="ARBA00022741"/>
    </source>
</evidence>
<feature type="region of interest" description="Disordered" evidence="6">
    <location>
        <begin position="448"/>
        <end position="468"/>
    </location>
</feature>
<keyword evidence="5" id="KW-0829">Tyrosine-protein kinase</keyword>
<evidence type="ECO:0000256" key="7">
    <source>
        <dbReference type="SAM" id="Phobius"/>
    </source>
</evidence>
<dbReference type="InterPro" id="IPR027417">
    <property type="entry name" value="P-loop_NTPase"/>
</dbReference>
<dbReference type="InterPro" id="IPR025669">
    <property type="entry name" value="AAA_dom"/>
</dbReference>
<keyword evidence="2" id="KW-0547">Nucleotide-binding</keyword>
<evidence type="ECO:0000256" key="6">
    <source>
        <dbReference type="SAM" id="MobiDB-lite"/>
    </source>
</evidence>
<dbReference type="GO" id="GO:0004715">
    <property type="term" value="F:non-membrane spanning protein tyrosine kinase activity"/>
    <property type="evidence" value="ECO:0007669"/>
    <property type="project" value="UniProtKB-EC"/>
</dbReference>
<keyword evidence="7" id="KW-0812">Transmembrane</keyword>
<sequence length="468" mass="50329">MDLRSDLRLFREFWQLILAVIIITTGASAFLTWRETPQYDSEVTMFVSASGAPDDAAAAYQGSLLSQQRVASYSELVRRQHVLDGVIERLELNLTPEQLASKVTTSVVADTSLLTATVRDASPELAQRIANGIGAEFVELVPELESVGEEEQAPVKVTVVSPAALPSSPVSPRPTRNLVLGGVLGVLLGTGLAAARRTLDTTIKTEERLEEISGAPVLGTVMFDARASARPVVDPASYSARAEAYRKICANLHFINVDRSRQVIMVTSPLPLEGKSTTACNLAVSLAEAEKRVILVGADLRRPSAAGYLGLPGGVGLTSVLLGDASLSQATQYWRDQLFAVLPSGPIPPNPNAMLASQRLSVVLQELRHEYDIVIMDSSPVIPVADAATLAESCDGALVVVRHGKTRRENLRSAVQTLQHAGTPVLGAVLNMAPRQRRSPYYEAYHAETEDDVRADHERTPPPITATH</sequence>
<evidence type="ECO:0000259" key="8">
    <source>
        <dbReference type="Pfam" id="PF13614"/>
    </source>
</evidence>
<feature type="compositionally biased region" description="Basic and acidic residues" evidence="6">
    <location>
        <begin position="448"/>
        <end position="460"/>
    </location>
</feature>
<keyword evidence="1 9" id="KW-0808">Transferase</keyword>
<organism evidence="9 10">
    <name type="scientific">Phytoactinopolyspora mesophila</name>
    <dbReference type="NCBI Taxonomy" id="2650750"/>
    <lineage>
        <taxon>Bacteria</taxon>
        <taxon>Bacillati</taxon>
        <taxon>Actinomycetota</taxon>
        <taxon>Actinomycetes</taxon>
        <taxon>Jiangellales</taxon>
        <taxon>Jiangellaceae</taxon>
        <taxon>Phytoactinopolyspora</taxon>
    </lineage>
</organism>
<dbReference type="PANTHER" id="PTHR32309:SF31">
    <property type="entry name" value="CAPSULAR EXOPOLYSACCHARIDE FAMILY"/>
    <property type="match status" value="1"/>
</dbReference>
<dbReference type="Proteomes" id="UP000460435">
    <property type="component" value="Unassembled WGS sequence"/>
</dbReference>
<dbReference type="InterPro" id="IPR050445">
    <property type="entry name" value="Bact_polysacc_biosynth/exp"/>
</dbReference>
<keyword evidence="3 9" id="KW-0418">Kinase</keyword>
<name>A0A7K3M2X7_9ACTN</name>
<dbReference type="AlphaFoldDB" id="A0A7K3M2X7"/>
<evidence type="ECO:0000313" key="9">
    <source>
        <dbReference type="EMBL" id="NDL57654.1"/>
    </source>
</evidence>
<gene>
    <name evidence="9" type="ORF">F7O44_11270</name>
</gene>
<dbReference type="GO" id="GO:0005524">
    <property type="term" value="F:ATP binding"/>
    <property type="evidence" value="ECO:0007669"/>
    <property type="project" value="UniProtKB-KW"/>
</dbReference>
<dbReference type="SUPFAM" id="SSF52540">
    <property type="entry name" value="P-loop containing nucleoside triphosphate hydrolases"/>
    <property type="match status" value="1"/>
</dbReference>
<evidence type="ECO:0000313" key="10">
    <source>
        <dbReference type="Proteomes" id="UP000460435"/>
    </source>
</evidence>
<keyword evidence="7" id="KW-0472">Membrane</keyword>
<dbReference type="CDD" id="cd05387">
    <property type="entry name" value="BY-kinase"/>
    <property type="match status" value="1"/>
</dbReference>
<evidence type="ECO:0000256" key="1">
    <source>
        <dbReference type="ARBA" id="ARBA00022679"/>
    </source>
</evidence>
<comment type="caution">
    <text evidence="9">The sequence shown here is derived from an EMBL/GenBank/DDBJ whole genome shotgun (WGS) entry which is preliminary data.</text>
</comment>
<feature type="transmembrane region" description="Helical" evidence="7">
    <location>
        <begin position="12"/>
        <end position="33"/>
    </location>
</feature>
<dbReference type="EC" id="2.7.10.2" evidence="9"/>
<feature type="domain" description="AAA" evidence="8">
    <location>
        <begin position="274"/>
        <end position="405"/>
    </location>
</feature>
<protein>
    <submittedName>
        <fullName evidence="9">Polysaccharide biosynthesis tyrosine autokinase</fullName>
        <ecNumber evidence="9">2.7.10.2</ecNumber>
    </submittedName>
</protein>
<dbReference type="Gene3D" id="3.40.50.300">
    <property type="entry name" value="P-loop containing nucleotide triphosphate hydrolases"/>
    <property type="match status" value="1"/>
</dbReference>
<dbReference type="InterPro" id="IPR005702">
    <property type="entry name" value="Wzc-like_C"/>
</dbReference>
<proteinExistence type="predicted"/>
<evidence type="ECO:0000256" key="3">
    <source>
        <dbReference type="ARBA" id="ARBA00022777"/>
    </source>
</evidence>
<keyword evidence="4" id="KW-0067">ATP-binding</keyword>
<dbReference type="GO" id="GO:0005886">
    <property type="term" value="C:plasma membrane"/>
    <property type="evidence" value="ECO:0007669"/>
    <property type="project" value="TreeGrafter"/>
</dbReference>
<evidence type="ECO:0000256" key="5">
    <source>
        <dbReference type="ARBA" id="ARBA00023137"/>
    </source>
</evidence>
<dbReference type="EMBL" id="WLZY01000003">
    <property type="protein sequence ID" value="NDL57654.1"/>
    <property type="molecule type" value="Genomic_DNA"/>
</dbReference>
<evidence type="ECO:0000256" key="4">
    <source>
        <dbReference type="ARBA" id="ARBA00022840"/>
    </source>
</evidence>
<dbReference type="NCBIfam" id="TIGR01007">
    <property type="entry name" value="eps_fam"/>
    <property type="match status" value="1"/>
</dbReference>
<accession>A0A7K3M2X7</accession>
<reference evidence="9 10" key="1">
    <citation type="submission" date="2019-11" db="EMBL/GenBank/DDBJ databases">
        <authorList>
            <person name="Li X.-J."/>
            <person name="Feng X.-M."/>
        </authorList>
    </citation>
    <scope>NUCLEOTIDE SEQUENCE [LARGE SCALE GENOMIC DNA]</scope>
    <source>
        <strain evidence="9 10">XMNu-373</strain>
    </source>
</reference>
<dbReference type="Pfam" id="PF13614">
    <property type="entry name" value="AAA_31"/>
    <property type="match status" value="1"/>
</dbReference>
<dbReference type="RefSeq" id="WP_162450337.1">
    <property type="nucleotide sequence ID" value="NZ_WLZY01000003.1"/>
</dbReference>
<keyword evidence="10" id="KW-1185">Reference proteome</keyword>
<keyword evidence="7" id="KW-1133">Transmembrane helix</keyword>